<feature type="region of interest" description="Disordered" evidence="1">
    <location>
        <begin position="380"/>
        <end position="422"/>
    </location>
</feature>
<protein>
    <submittedName>
        <fullName evidence="2">DUF688 family protein</fullName>
    </submittedName>
</protein>
<dbReference type="Pfam" id="PF05097">
    <property type="entry name" value="DUF688"/>
    <property type="match status" value="2"/>
</dbReference>
<evidence type="ECO:0000313" key="2">
    <source>
        <dbReference type="EMBL" id="KAJ7981583.1"/>
    </source>
</evidence>
<dbReference type="PANTHER" id="PTHR33671:SF2">
    <property type="entry name" value="N-METHYLTRANSFERASE, PUTATIVE (DUF688)-RELATED"/>
    <property type="match status" value="1"/>
</dbReference>
<feature type="compositionally biased region" description="Basic and acidic residues" evidence="1">
    <location>
        <begin position="406"/>
        <end position="416"/>
    </location>
</feature>
<sequence>MMLKNIMEEKQLDFNQPLLSVRRFSSTVASETYNKRKTENSLAKRPPLPAYESELKSGPVRNPGSIPFVWEQTPGRPKNENKPQIQALQRPLIAPKLPPGRVLNVKEQNSDKIPKGIAVTQSQTRNLFPNSQCVSPLDKDVNKHKNPKVATEEEESSGSDVGDETYLDAVDTLSRTDSFFMNCSVSGLSGLDDPDVKPSGSFSTDPQTRDFMMGRFLPAAKAMASEAPQYASKKPSYCTRTAKTESEDEAGDHCDGSEKYAANVCGLFPRFCLLNPIPGMRVRDRVLSSSVHGVQAKSSSSSYSETGKEHVRNTSYWQKSMDGLRAAKLHESKIEMKSESDQYKSGFEKVDGSTMISRFKGNSISASQDLNSQSVLPEDKGIQGLSKRTKNVTVNGVDAHGRGRRNHDESLPDDSNKQSGLASPVVEKTLYIDSINTVKSHSCSNSHSSEMKGQVNHRGGDYETSEQDNQIKRKPSIDSSLEDNKNLVVAGEKASLQLESSESLDSCFFSCSDRSSYDVQMEISNGSIKDKSIIQESSTLASLIRAENEMPDSKTQGSESSNEGISHALVQNPVSSPCSEVACYDKNDCQRTSNRESSGGLIEDSFPRSSENNGDMTTDLGIQQLNKSGKQGSPSNLVQDSVTLASSKVFGERKIDLESQWLMKLLNQRSSHVNYLQLPIAPPLPKSPSESWLKRTLPTISSRNTTSRSSLASYIHTRSQTSKAASFDPKWETIVKSSNVDNGHLRFSEELITIPEA</sequence>
<keyword evidence="3" id="KW-1185">Reference proteome</keyword>
<dbReference type="AlphaFoldDB" id="A0AAD7QHL0"/>
<feature type="region of interest" description="Disordered" evidence="1">
    <location>
        <begin position="591"/>
        <end position="619"/>
    </location>
</feature>
<dbReference type="InterPro" id="IPR007789">
    <property type="entry name" value="DUF688"/>
</dbReference>
<gene>
    <name evidence="2" type="ORF">O6P43_000827</name>
</gene>
<dbReference type="PANTHER" id="PTHR33671">
    <property type="entry name" value="N-METHYLTRANSFERASE, PUTATIVE (DUF688)-RELATED"/>
    <property type="match status" value="1"/>
</dbReference>
<evidence type="ECO:0000256" key="1">
    <source>
        <dbReference type="SAM" id="MobiDB-lite"/>
    </source>
</evidence>
<feature type="region of interest" description="Disordered" evidence="1">
    <location>
        <begin position="441"/>
        <end position="479"/>
    </location>
</feature>
<comment type="caution">
    <text evidence="2">The sequence shown here is derived from an EMBL/GenBank/DDBJ whole genome shotgun (WGS) entry which is preliminary data.</text>
</comment>
<accession>A0AAD7QHL0</accession>
<feature type="compositionally biased region" description="Polar residues" evidence="1">
    <location>
        <begin position="607"/>
        <end position="619"/>
    </location>
</feature>
<feature type="region of interest" description="Disordered" evidence="1">
    <location>
        <begin position="128"/>
        <end position="164"/>
    </location>
</feature>
<name>A0AAD7QHL0_QUISA</name>
<dbReference type="Proteomes" id="UP001163823">
    <property type="component" value="Chromosome 1"/>
</dbReference>
<evidence type="ECO:0000313" key="3">
    <source>
        <dbReference type="Proteomes" id="UP001163823"/>
    </source>
</evidence>
<organism evidence="2 3">
    <name type="scientific">Quillaja saponaria</name>
    <name type="common">Soap bark tree</name>
    <dbReference type="NCBI Taxonomy" id="32244"/>
    <lineage>
        <taxon>Eukaryota</taxon>
        <taxon>Viridiplantae</taxon>
        <taxon>Streptophyta</taxon>
        <taxon>Embryophyta</taxon>
        <taxon>Tracheophyta</taxon>
        <taxon>Spermatophyta</taxon>
        <taxon>Magnoliopsida</taxon>
        <taxon>eudicotyledons</taxon>
        <taxon>Gunneridae</taxon>
        <taxon>Pentapetalae</taxon>
        <taxon>rosids</taxon>
        <taxon>fabids</taxon>
        <taxon>Fabales</taxon>
        <taxon>Quillajaceae</taxon>
        <taxon>Quillaja</taxon>
    </lineage>
</organism>
<feature type="compositionally biased region" description="Acidic residues" evidence="1">
    <location>
        <begin position="152"/>
        <end position="164"/>
    </location>
</feature>
<dbReference type="EMBL" id="JARAOO010000001">
    <property type="protein sequence ID" value="KAJ7981583.1"/>
    <property type="molecule type" value="Genomic_DNA"/>
</dbReference>
<proteinExistence type="predicted"/>
<reference evidence="2 3" key="1">
    <citation type="journal article" date="2023" name="Science">
        <title>Elucidation of the pathway for biosynthesis of saponin adjuvants from the soapbark tree.</title>
        <authorList>
            <person name="Reed J."/>
            <person name="Orme A."/>
            <person name="El-Demerdash A."/>
            <person name="Owen C."/>
            <person name="Martin L.B.B."/>
            <person name="Misra R.C."/>
            <person name="Kikuchi S."/>
            <person name="Rejzek M."/>
            <person name="Martin A.C."/>
            <person name="Harkess A."/>
            <person name="Leebens-Mack J."/>
            <person name="Louveau T."/>
            <person name="Stephenson M.J."/>
            <person name="Osbourn A."/>
        </authorList>
    </citation>
    <scope>NUCLEOTIDE SEQUENCE [LARGE SCALE GENOMIC DNA]</scope>
    <source>
        <strain evidence="2">S10</strain>
    </source>
</reference>
<dbReference type="KEGG" id="qsa:O6P43_000827"/>
<feature type="region of interest" description="Disordered" evidence="1">
    <location>
        <begin position="29"/>
        <end position="67"/>
    </location>
</feature>